<dbReference type="AlphaFoldDB" id="A0A5A9ZVC3"/>
<gene>
    <name evidence="2" type="ORF">FLO80_00110</name>
</gene>
<evidence type="ECO:0000313" key="3">
    <source>
        <dbReference type="Proteomes" id="UP000325291"/>
    </source>
</evidence>
<accession>A0A5A9ZVC3</accession>
<dbReference type="EMBL" id="VINQ01000001">
    <property type="protein sequence ID" value="KAA0921170.1"/>
    <property type="molecule type" value="Genomic_DNA"/>
</dbReference>
<name>A0A5A9ZVC3_9RHOB</name>
<dbReference type="Proteomes" id="UP000325291">
    <property type="component" value="Unassembled WGS sequence"/>
</dbReference>
<proteinExistence type="predicted"/>
<organism evidence="2 3">
    <name type="scientific">Aquicoccus porphyridii</name>
    <dbReference type="NCBI Taxonomy" id="1852029"/>
    <lineage>
        <taxon>Bacteria</taxon>
        <taxon>Pseudomonadati</taxon>
        <taxon>Pseudomonadota</taxon>
        <taxon>Alphaproteobacteria</taxon>
        <taxon>Rhodobacterales</taxon>
        <taxon>Paracoccaceae</taxon>
        <taxon>Aquicoccus</taxon>
    </lineage>
</organism>
<keyword evidence="3" id="KW-1185">Reference proteome</keyword>
<evidence type="ECO:0000313" key="2">
    <source>
        <dbReference type="EMBL" id="KAA0921170.1"/>
    </source>
</evidence>
<comment type="caution">
    <text evidence="2">The sequence shown here is derived from an EMBL/GenBank/DDBJ whole genome shotgun (WGS) entry which is preliminary data.</text>
</comment>
<feature type="compositionally biased region" description="Low complexity" evidence="1">
    <location>
        <begin position="89"/>
        <end position="106"/>
    </location>
</feature>
<protein>
    <submittedName>
        <fullName evidence="2">Uncharacterized protein</fullName>
    </submittedName>
</protein>
<sequence>MALPAPGGLDLPAWRLAALIAWMVTWWMGQTVPLAATALLPVPLMPALGIAPVTRAMWLIAAPGRSRCSQRNAHHFRSVLGESSCNPASAGSRSKGLSCSSSSLSR</sequence>
<evidence type="ECO:0000256" key="1">
    <source>
        <dbReference type="SAM" id="MobiDB-lite"/>
    </source>
</evidence>
<reference evidence="2 3" key="1">
    <citation type="submission" date="2019-07" db="EMBL/GenBank/DDBJ databases">
        <title>Aquicoccus porphyridii gen. nov., sp. nov., isolated from a small marine red alga, Porphyridium marinum.</title>
        <authorList>
            <person name="Liu L."/>
        </authorList>
    </citation>
    <scope>NUCLEOTIDE SEQUENCE [LARGE SCALE GENOMIC DNA]</scope>
    <source>
        <strain evidence="2 3">L1 8-17</strain>
    </source>
</reference>
<feature type="region of interest" description="Disordered" evidence="1">
    <location>
        <begin position="81"/>
        <end position="106"/>
    </location>
</feature>